<accession>A0AB40CMD6</accession>
<reference evidence="4" key="1">
    <citation type="submission" date="2025-08" db="UniProtKB">
        <authorList>
            <consortium name="RefSeq"/>
        </authorList>
    </citation>
    <scope>IDENTIFICATION</scope>
</reference>
<gene>
    <name evidence="4" type="primary">LOC120278518</name>
</gene>
<dbReference type="Pfam" id="PF12776">
    <property type="entry name" value="Myb_DNA-bind_3"/>
    <property type="match status" value="1"/>
</dbReference>
<proteinExistence type="predicted"/>
<protein>
    <submittedName>
        <fullName evidence="4">Uncharacterized protein LOC120278518</fullName>
    </submittedName>
</protein>
<evidence type="ECO:0000259" key="2">
    <source>
        <dbReference type="Pfam" id="PF12776"/>
    </source>
</evidence>
<dbReference type="InterPro" id="IPR024752">
    <property type="entry name" value="Myb/SANT-like_dom"/>
</dbReference>
<organism evidence="3 4">
    <name type="scientific">Dioscorea cayennensis subsp. rotundata</name>
    <name type="common">White Guinea yam</name>
    <name type="synonym">Dioscorea rotundata</name>
    <dbReference type="NCBI Taxonomy" id="55577"/>
    <lineage>
        <taxon>Eukaryota</taxon>
        <taxon>Viridiplantae</taxon>
        <taxon>Streptophyta</taxon>
        <taxon>Embryophyta</taxon>
        <taxon>Tracheophyta</taxon>
        <taxon>Spermatophyta</taxon>
        <taxon>Magnoliopsida</taxon>
        <taxon>Liliopsida</taxon>
        <taxon>Dioscoreales</taxon>
        <taxon>Dioscoreaceae</taxon>
        <taxon>Dioscorea</taxon>
    </lineage>
</organism>
<name>A0AB40CMD6_DIOCR</name>
<dbReference type="PANTHER" id="PTHR46929">
    <property type="entry name" value="EXPRESSED PROTEIN"/>
    <property type="match status" value="1"/>
</dbReference>
<dbReference type="GeneID" id="120278518"/>
<evidence type="ECO:0000313" key="4">
    <source>
        <dbReference type="RefSeq" id="XP_039141232.1"/>
    </source>
</evidence>
<feature type="compositionally biased region" description="Basic residues" evidence="1">
    <location>
        <begin position="9"/>
        <end position="24"/>
    </location>
</feature>
<dbReference type="Proteomes" id="UP001515500">
    <property type="component" value="Chromosome 16"/>
</dbReference>
<dbReference type="RefSeq" id="XP_039141232.1">
    <property type="nucleotide sequence ID" value="XM_039285298.1"/>
</dbReference>
<dbReference type="PANTHER" id="PTHR46929:SF3">
    <property type="entry name" value="MYB_SANT-LIKE DOMAIN-CONTAINING PROTEIN"/>
    <property type="match status" value="1"/>
</dbReference>
<sequence>MEGLDRIAKKSSSRASGSKRRTPNKRWKAEFDRFLIPLLVDQVRKGLKCDKLFERAGFAFVAVAVNSRFKTEFNAKNIKKVRDLSGAGWDDATKTITLDPLVALAYVEAHPATKPVINKPIEHYEELRLICGEDNATGSYATSMFDDFGDKSDHGGNNMDNFDESPVDQPSDDDADADANSAPPVVSSPATSSTPRSQRSSRGSKNPSMMGDLIIMVGEMASAIKNPTHWSETLYAKVMEVDGFHKKKLVDAFYYLQLREVEARGFMVKDMELRKDCIEKYLSRMD</sequence>
<dbReference type="AlphaFoldDB" id="A0AB40CMD6"/>
<feature type="compositionally biased region" description="Low complexity" evidence="1">
    <location>
        <begin position="178"/>
        <end position="201"/>
    </location>
</feature>
<feature type="compositionally biased region" description="Acidic residues" evidence="1">
    <location>
        <begin position="161"/>
        <end position="177"/>
    </location>
</feature>
<feature type="region of interest" description="Disordered" evidence="1">
    <location>
        <begin position="151"/>
        <end position="209"/>
    </location>
</feature>
<evidence type="ECO:0000256" key="1">
    <source>
        <dbReference type="SAM" id="MobiDB-lite"/>
    </source>
</evidence>
<keyword evidence="3" id="KW-1185">Reference proteome</keyword>
<feature type="region of interest" description="Disordered" evidence="1">
    <location>
        <begin position="1"/>
        <end position="24"/>
    </location>
</feature>
<feature type="domain" description="Myb/SANT-like" evidence="2">
    <location>
        <begin position="26"/>
        <end position="82"/>
    </location>
</feature>
<evidence type="ECO:0000313" key="3">
    <source>
        <dbReference type="Proteomes" id="UP001515500"/>
    </source>
</evidence>